<dbReference type="InterPro" id="IPR003593">
    <property type="entry name" value="AAA+_ATPase"/>
</dbReference>
<dbReference type="SMART" id="SM00382">
    <property type="entry name" value="AAA"/>
    <property type="match status" value="1"/>
</dbReference>
<evidence type="ECO:0000256" key="4">
    <source>
        <dbReference type="ARBA" id="ARBA00022840"/>
    </source>
</evidence>
<dbReference type="PANTHER" id="PTHR42734">
    <property type="entry name" value="METAL TRANSPORT SYSTEM ATP-BINDING PROTEIN TM_0124-RELATED"/>
    <property type="match status" value="1"/>
</dbReference>
<evidence type="ECO:0000256" key="2">
    <source>
        <dbReference type="ARBA" id="ARBA00022448"/>
    </source>
</evidence>
<dbReference type="Gene3D" id="3.40.50.300">
    <property type="entry name" value="P-loop containing nucleotide triphosphate hydrolases"/>
    <property type="match status" value="1"/>
</dbReference>
<evidence type="ECO:0000313" key="6">
    <source>
        <dbReference type="EMBL" id="CCM65025.1"/>
    </source>
</evidence>
<keyword evidence="2" id="KW-0813">Transport</keyword>
<dbReference type="PROSITE" id="PS50893">
    <property type="entry name" value="ABC_TRANSPORTER_2"/>
    <property type="match status" value="1"/>
</dbReference>
<dbReference type="AlphaFoldDB" id="R4Z2Y8"/>
<dbReference type="GO" id="GO:0005524">
    <property type="term" value="F:ATP binding"/>
    <property type="evidence" value="ECO:0007669"/>
    <property type="project" value="UniProtKB-KW"/>
</dbReference>
<accession>R4Z2Y8</accession>
<evidence type="ECO:0000256" key="3">
    <source>
        <dbReference type="ARBA" id="ARBA00022741"/>
    </source>
</evidence>
<keyword evidence="4" id="KW-0067">ATP-binding</keyword>
<dbReference type="PANTHER" id="PTHR42734:SF5">
    <property type="entry name" value="IRON TRANSPORT SYSTEM ATP-BINDING PROTEIN HI_0361-RELATED"/>
    <property type="match status" value="1"/>
</dbReference>
<keyword evidence="7" id="KW-1185">Reference proteome</keyword>
<dbReference type="PROSITE" id="PS00211">
    <property type="entry name" value="ABC_TRANSPORTER_1"/>
    <property type="match status" value="1"/>
</dbReference>
<dbReference type="InterPro" id="IPR017871">
    <property type="entry name" value="ABC_transporter-like_CS"/>
</dbReference>
<comment type="similarity">
    <text evidence="1">Belongs to the ABC transporter superfamily.</text>
</comment>
<keyword evidence="3" id="KW-0547">Nucleotide-binding</keyword>
<dbReference type="EMBL" id="CANL01000045">
    <property type="protein sequence ID" value="CCM65025.1"/>
    <property type="molecule type" value="Genomic_DNA"/>
</dbReference>
<dbReference type="InterPro" id="IPR003439">
    <property type="entry name" value="ABC_transporter-like_ATP-bd"/>
</dbReference>
<dbReference type="HOGENOM" id="CLU_000604_1_11_11"/>
<dbReference type="InterPro" id="IPR050153">
    <property type="entry name" value="Metal_Ion_Import_ABC"/>
</dbReference>
<dbReference type="RefSeq" id="WP_012229414.1">
    <property type="nucleotide sequence ID" value="NZ_HG422565.1"/>
</dbReference>
<evidence type="ECO:0000256" key="1">
    <source>
        <dbReference type="ARBA" id="ARBA00005417"/>
    </source>
</evidence>
<proteinExistence type="inferred from homology"/>
<comment type="caution">
    <text evidence="6">The sequence shown here is derived from an EMBL/GenBank/DDBJ whole genome shotgun (WGS) entry which is preliminary data.</text>
</comment>
<dbReference type="Proteomes" id="UP000018291">
    <property type="component" value="Unassembled WGS sequence"/>
</dbReference>
<dbReference type="STRING" id="1229780.BN381_50167"/>
<evidence type="ECO:0000259" key="5">
    <source>
        <dbReference type="PROSITE" id="PS50893"/>
    </source>
</evidence>
<dbReference type="OrthoDB" id="9789994at2"/>
<sequence length="271" mass="29284">MLHTRINPANAEPVLSVRDLSVWRGERHLLNDVTWVVSPGERWVVLGANGSGKTTLVRVATWWDRPSAGELTLLGHTLGRADVRSVRTEVGFVSVAFADKIRPGVTAHDVVVSARHGALETWWHHYTADDHARAAASLAEMAMAGFGERTFGSLSSGERQRVLLARALMADAPLIVLDEPSAGLDLGGREDLLGRLDALGADPTGPAQVLITHHPEEIPPSFTHVLLIRDGRVSAAGPIDEVLTSESLSDTFGLTLHLERRDGRFTAWAAT</sequence>
<feature type="domain" description="ABC transporter" evidence="5">
    <location>
        <begin position="15"/>
        <end position="255"/>
    </location>
</feature>
<dbReference type="eggNOG" id="COG1119">
    <property type="taxonomic scope" value="Bacteria"/>
</dbReference>
<dbReference type="SUPFAM" id="SSF52540">
    <property type="entry name" value="P-loop containing nucleoside triphosphate hydrolases"/>
    <property type="match status" value="1"/>
</dbReference>
<dbReference type="GO" id="GO:0016887">
    <property type="term" value="F:ATP hydrolysis activity"/>
    <property type="evidence" value="ECO:0007669"/>
    <property type="project" value="InterPro"/>
</dbReference>
<name>R4Z2Y8_9ACTN</name>
<evidence type="ECO:0000313" key="7">
    <source>
        <dbReference type="Proteomes" id="UP000018291"/>
    </source>
</evidence>
<organism evidence="6 7">
    <name type="scientific">Candidatus Neomicrothrix parvicella RN1</name>
    <dbReference type="NCBI Taxonomy" id="1229780"/>
    <lineage>
        <taxon>Bacteria</taxon>
        <taxon>Bacillati</taxon>
        <taxon>Actinomycetota</taxon>
        <taxon>Acidimicrobiia</taxon>
        <taxon>Acidimicrobiales</taxon>
        <taxon>Microthrixaceae</taxon>
        <taxon>Candidatus Neomicrothrix</taxon>
    </lineage>
</organism>
<dbReference type="Pfam" id="PF00005">
    <property type="entry name" value="ABC_tran"/>
    <property type="match status" value="1"/>
</dbReference>
<gene>
    <name evidence="6" type="ORF">BN381_50167</name>
</gene>
<protein>
    <submittedName>
        <fullName evidence="6">ABC transporter related protein</fullName>
    </submittedName>
</protein>
<dbReference type="InterPro" id="IPR027417">
    <property type="entry name" value="P-loop_NTPase"/>
</dbReference>
<reference evidence="6 7" key="1">
    <citation type="journal article" date="2013" name="ISME J.">
        <title>Metabolic model for the filamentous 'Candidatus Microthrix parvicella' based on genomic and metagenomic analyses.</title>
        <authorList>
            <person name="Jon McIlroy S."/>
            <person name="Kristiansen R."/>
            <person name="Albertsen M."/>
            <person name="Michael Karst S."/>
            <person name="Rossetti S."/>
            <person name="Lund Nielsen J."/>
            <person name="Tandoi V."/>
            <person name="James Seviour R."/>
            <person name="Nielsen P.H."/>
        </authorList>
    </citation>
    <scope>NUCLEOTIDE SEQUENCE [LARGE SCALE GENOMIC DNA]</scope>
    <source>
        <strain evidence="6 7">RN1</strain>
    </source>
</reference>